<dbReference type="EMBL" id="SZZH01000001">
    <property type="protein sequence ID" value="TKV61262.1"/>
    <property type="molecule type" value="Genomic_DNA"/>
</dbReference>
<proteinExistence type="predicted"/>
<dbReference type="Proteomes" id="UP000306985">
    <property type="component" value="Unassembled WGS sequence"/>
</dbReference>
<dbReference type="OrthoDB" id="9806976at2"/>
<reference evidence="2 3" key="1">
    <citation type="submission" date="2019-05" db="EMBL/GenBank/DDBJ databases">
        <title>Nakamurella sp. N5BH11, whole genome shotgun sequence.</title>
        <authorList>
            <person name="Tuo L."/>
        </authorList>
    </citation>
    <scope>NUCLEOTIDE SEQUENCE [LARGE SCALE GENOMIC DNA]</scope>
    <source>
        <strain evidence="2 3">N5BH11</strain>
    </source>
</reference>
<evidence type="ECO:0000313" key="2">
    <source>
        <dbReference type="EMBL" id="TKV61262.1"/>
    </source>
</evidence>
<dbReference type="InterPro" id="IPR036388">
    <property type="entry name" value="WH-like_DNA-bd_sf"/>
</dbReference>
<feature type="region of interest" description="Disordered" evidence="1">
    <location>
        <begin position="108"/>
        <end position="146"/>
    </location>
</feature>
<dbReference type="AlphaFoldDB" id="A0A4U6QMK6"/>
<feature type="region of interest" description="Disordered" evidence="1">
    <location>
        <begin position="1"/>
        <end position="27"/>
    </location>
</feature>
<evidence type="ECO:0000313" key="3">
    <source>
        <dbReference type="Proteomes" id="UP000306985"/>
    </source>
</evidence>
<gene>
    <name evidence="2" type="ORF">FDO65_06510</name>
</gene>
<protein>
    <submittedName>
        <fullName evidence="2">Winged helix-turn-helix transcriptional regulator</fullName>
    </submittedName>
</protein>
<dbReference type="Pfam" id="PF12840">
    <property type="entry name" value="HTH_20"/>
    <property type="match status" value="1"/>
</dbReference>
<comment type="caution">
    <text evidence="2">The sequence shown here is derived from an EMBL/GenBank/DDBJ whole genome shotgun (WGS) entry which is preliminary data.</text>
</comment>
<feature type="region of interest" description="Disordered" evidence="1">
    <location>
        <begin position="156"/>
        <end position="175"/>
    </location>
</feature>
<organism evidence="2 3">
    <name type="scientific">Nakamurella flava</name>
    <dbReference type="NCBI Taxonomy" id="2576308"/>
    <lineage>
        <taxon>Bacteria</taxon>
        <taxon>Bacillati</taxon>
        <taxon>Actinomycetota</taxon>
        <taxon>Actinomycetes</taxon>
        <taxon>Nakamurellales</taxon>
        <taxon>Nakamurellaceae</taxon>
        <taxon>Nakamurella</taxon>
    </lineage>
</organism>
<keyword evidence="3" id="KW-1185">Reference proteome</keyword>
<dbReference type="SUPFAM" id="SSF46785">
    <property type="entry name" value="Winged helix' DNA-binding domain"/>
    <property type="match status" value="1"/>
</dbReference>
<dbReference type="Gene3D" id="1.10.10.10">
    <property type="entry name" value="Winged helix-like DNA-binding domain superfamily/Winged helix DNA-binding domain"/>
    <property type="match status" value="1"/>
</dbReference>
<name>A0A4U6QMK6_9ACTN</name>
<accession>A0A4U6QMK6</accession>
<evidence type="ECO:0000256" key="1">
    <source>
        <dbReference type="SAM" id="MobiDB-lite"/>
    </source>
</evidence>
<dbReference type="InterPro" id="IPR036390">
    <property type="entry name" value="WH_DNA-bd_sf"/>
</dbReference>
<sequence length="175" mass="17999">MAASTVVASTAEEISAVGSTSDDEAPDDAVVVLADPTARRVLEGLRSRPTTAPSLAAYLDLTEPQVQGQLDRLVAAGLVVTERPRVPTGPTEYRWDGGALTGIRALGRRLRRGPGPGTPAGTASPAGQGSLSTPGRRRTPSVAAWTNPAVAAALRRLDEQAAARQQEGSADGPSR</sequence>